<dbReference type="InterPro" id="IPR027370">
    <property type="entry name" value="Znf-RING_euk"/>
</dbReference>
<keyword evidence="7" id="KW-1185">Reference proteome</keyword>
<reference evidence="6 7" key="1">
    <citation type="submission" date="2020-06" db="EMBL/GenBank/DDBJ databases">
        <authorList>
            <person name="Li R."/>
            <person name="Bekaert M."/>
        </authorList>
    </citation>
    <scope>NUCLEOTIDE SEQUENCE [LARGE SCALE GENOMIC DNA]</scope>
    <source>
        <strain evidence="7">wild</strain>
    </source>
</reference>
<protein>
    <submittedName>
        <fullName evidence="6">TRIM71</fullName>
        <ecNumber evidence="6">2.3.2.27</ecNumber>
    </submittedName>
</protein>
<gene>
    <name evidence="6" type="ORF">MCOR_15858</name>
</gene>
<dbReference type="Proteomes" id="UP000507470">
    <property type="component" value="Unassembled WGS sequence"/>
</dbReference>
<name>A0A6J8B975_MYTCO</name>
<dbReference type="InterPro" id="IPR013083">
    <property type="entry name" value="Znf_RING/FYVE/PHD"/>
</dbReference>
<dbReference type="InterPro" id="IPR017907">
    <property type="entry name" value="Znf_RING_CS"/>
</dbReference>
<evidence type="ECO:0000313" key="6">
    <source>
        <dbReference type="EMBL" id="CAC5379850.1"/>
    </source>
</evidence>
<dbReference type="Pfam" id="PF13445">
    <property type="entry name" value="zf-RING_UBOX"/>
    <property type="match status" value="1"/>
</dbReference>
<dbReference type="PANTHER" id="PTHR22791">
    <property type="entry name" value="RING-TYPE DOMAIN-CONTAINING PROTEIN"/>
    <property type="match status" value="1"/>
</dbReference>
<evidence type="ECO:0000259" key="5">
    <source>
        <dbReference type="PROSITE" id="PS50089"/>
    </source>
</evidence>
<dbReference type="GO" id="GO:0008270">
    <property type="term" value="F:zinc ion binding"/>
    <property type="evidence" value="ECO:0007669"/>
    <property type="project" value="UniProtKB-KW"/>
</dbReference>
<evidence type="ECO:0000313" key="7">
    <source>
        <dbReference type="Proteomes" id="UP000507470"/>
    </source>
</evidence>
<evidence type="ECO:0000256" key="4">
    <source>
        <dbReference type="PROSITE-ProRule" id="PRU00175"/>
    </source>
</evidence>
<dbReference type="EMBL" id="CACVKT020002749">
    <property type="protein sequence ID" value="CAC5379850.1"/>
    <property type="molecule type" value="Genomic_DNA"/>
</dbReference>
<dbReference type="GO" id="GO:0016567">
    <property type="term" value="P:protein ubiquitination"/>
    <property type="evidence" value="ECO:0007669"/>
    <property type="project" value="TreeGrafter"/>
</dbReference>
<keyword evidence="2 4" id="KW-0863">Zinc-finger</keyword>
<proteinExistence type="predicted"/>
<dbReference type="InterPro" id="IPR001841">
    <property type="entry name" value="Znf_RING"/>
</dbReference>
<dbReference type="GO" id="GO:0061630">
    <property type="term" value="F:ubiquitin protein ligase activity"/>
    <property type="evidence" value="ECO:0007669"/>
    <property type="project" value="UniProtKB-EC"/>
</dbReference>
<dbReference type="Gene3D" id="3.30.40.10">
    <property type="entry name" value="Zinc/RING finger domain, C3HC4 (zinc finger)"/>
    <property type="match status" value="1"/>
</dbReference>
<dbReference type="AlphaFoldDB" id="A0A6J8B975"/>
<organism evidence="6 7">
    <name type="scientific">Mytilus coruscus</name>
    <name type="common">Sea mussel</name>
    <dbReference type="NCBI Taxonomy" id="42192"/>
    <lineage>
        <taxon>Eukaryota</taxon>
        <taxon>Metazoa</taxon>
        <taxon>Spiralia</taxon>
        <taxon>Lophotrochozoa</taxon>
        <taxon>Mollusca</taxon>
        <taxon>Bivalvia</taxon>
        <taxon>Autobranchia</taxon>
        <taxon>Pteriomorphia</taxon>
        <taxon>Mytilida</taxon>
        <taxon>Mytiloidea</taxon>
        <taxon>Mytilidae</taxon>
        <taxon>Mytilinae</taxon>
        <taxon>Mytilus</taxon>
    </lineage>
</organism>
<dbReference type="OrthoDB" id="111250at2759"/>
<evidence type="ECO:0000256" key="2">
    <source>
        <dbReference type="ARBA" id="ARBA00022771"/>
    </source>
</evidence>
<keyword evidence="1" id="KW-0479">Metal-binding</keyword>
<keyword evidence="3" id="KW-0862">Zinc</keyword>
<dbReference type="SUPFAM" id="SSF57850">
    <property type="entry name" value="RING/U-box"/>
    <property type="match status" value="1"/>
</dbReference>
<dbReference type="PROSITE" id="PS00518">
    <property type="entry name" value="ZF_RING_1"/>
    <property type="match status" value="1"/>
</dbReference>
<dbReference type="PROSITE" id="PS50089">
    <property type="entry name" value="ZF_RING_2"/>
    <property type="match status" value="1"/>
</dbReference>
<evidence type="ECO:0000256" key="1">
    <source>
        <dbReference type="ARBA" id="ARBA00022723"/>
    </source>
</evidence>
<dbReference type="SMART" id="SM00184">
    <property type="entry name" value="RING"/>
    <property type="match status" value="1"/>
</dbReference>
<keyword evidence="6" id="KW-0808">Transferase</keyword>
<feature type="domain" description="RING-type" evidence="5">
    <location>
        <begin position="12"/>
        <end position="56"/>
    </location>
</feature>
<dbReference type="PANTHER" id="PTHR22791:SF6">
    <property type="entry name" value="RING-TYPE DOMAIN-CONTAINING PROTEIN"/>
    <property type="match status" value="1"/>
</dbReference>
<dbReference type="InterPro" id="IPR051435">
    <property type="entry name" value="RING_finger_E3_ubiq-ligases"/>
</dbReference>
<sequence length="288" mass="33511">MITELERRYLECNVCSELFDEDERIPRLLPCQHSFCSECLKRLGHRKDTIKCPSCNAVHKVKKNGPSDFPMDNTRRDLTSFLQTQSDLYAFKNVADVAIPWTLLINVSREQMINCNSMCSFLNAQQTVEDHIKQYLNAPVVDSTYNKNDSEEKMYFDDYPRSFNRNVDNLEITEDTASLLELAEEKHQKSLWTKTKNAVHILMALLLNTTPEFPNDEDAYGKLLNERCDADIMRMANKTIDGRVDNRRLLTLDEQIKRFAVSTKRYTMLSLKSKDDVHTKLALQLQQR</sequence>
<evidence type="ECO:0000256" key="3">
    <source>
        <dbReference type="ARBA" id="ARBA00022833"/>
    </source>
</evidence>
<keyword evidence="6" id="KW-0012">Acyltransferase</keyword>
<accession>A0A6J8B975</accession>
<dbReference type="EC" id="2.3.2.27" evidence="6"/>